<keyword evidence="2" id="KW-1185">Reference proteome</keyword>
<comment type="caution">
    <text evidence="1">The sequence shown here is derived from an EMBL/GenBank/DDBJ whole genome shotgun (WGS) entry which is preliminary data.</text>
</comment>
<evidence type="ECO:0000313" key="1">
    <source>
        <dbReference type="EMBL" id="KAI5412136.1"/>
    </source>
</evidence>
<reference evidence="1 2" key="1">
    <citation type="journal article" date="2022" name="Nat. Genet.">
        <title>Improved pea reference genome and pan-genome highlight genomic features and evolutionary characteristics.</title>
        <authorList>
            <person name="Yang T."/>
            <person name="Liu R."/>
            <person name="Luo Y."/>
            <person name="Hu S."/>
            <person name="Wang D."/>
            <person name="Wang C."/>
            <person name="Pandey M.K."/>
            <person name="Ge S."/>
            <person name="Xu Q."/>
            <person name="Li N."/>
            <person name="Li G."/>
            <person name="Huang Y."/>
            <person name="Saxena R.K."/>
            <person name="Ji Y."/>
            <person name="Li M."/>
            <person name="Yan X."/>
            <person name="He Y."/>
            <person name="Liu Y."/>
            <person name="Wang X."/>
            <person name="Xiang C."/>
            <person name="Varshney R.K."/>
            <person name="Ding H."/>
            <person name="Gao S."/>
            <person name="Zong X."/>
        </authorList>
    </citation>
    <scope>NUCLEOTIDE SEQUENCE [LARGE SCALE GENOMIC DNA]</scope>
    <source>
        <strain evidence="1 2">cv. Zhongwan 6</strain>
    </source>
</reference>
<accession>A0A9D4X0Y7</accession>
<organism evidence="1 2">
    <name type="scientific">Pisum sativum</name>
    <name type="common">Garden pea</name>
    <name type="synonym">Lathyrus oleraceus</name>
    <dbReference type="NCBI Taxonomy" id="3888"/>
    <lineage>
        <taxon>Eukaryota</taxon>
        <taxon>Viridiplantae</taxon>
        <taxon>Streptophyta</taxon>
        <taxon>Embryophyta</taxon>
        <taxon>Tracheophyta</taxon>
        <taxon>Spermatophyta</taxon>
        <taxon>Magnoliopsida</taxon>
        <taxon>eudicotyledons</taxon>
        <taxon>Gunneridae</taxon>
        <taxon>Pentapetalae</taxon>
        <taxon>rosids</taxon>
        <taxon>fabids</taxon>
        <taxon>Fabales</taxon>
        <taxon>Fabaceae</taxon>
        <taxon>Papilionoideae</taxon>
        <taxon>50 kb inversion clade</taxon>
        <taxon>NPAAA clade</taxon>
        <taxon>Hologalegina</taxon>
        <taxon>IRL clade</taxon>
        <taxon>Fabeae</taxon>
        <taxon>Lathyrus</taxon>
    </lineage>
</organism>
<sequence>MENFLSCMDLNLALRMKQPPSLTEFCTFEQRKYYKKWDRLNHMSLMMIKCGILEVFIGNISKEITNTKDFLAEIEKQFAKSDKAEINSLLPNLISMKYQGVQHTRWVKLLLSTLLLILHELPSFSEILMHVDFLELVLPVAALEVGIILLHFLLGYPLDLVELLLLGDYIEAF</sequence>
<dbReference type="EMBL" id="JAMSHJ010000005">
    <property type="protein sequence ID" value="KAI5412136.1"/>
    <property type="molecule type" value="Genomic_DNA"/>
</dbReference>
<proteinExistence type="predicted"/>
<protein>
    <submittedName>
        <fullName evidence="1">Uncharacterized protein</fullName>
    </submittedName>
</protein>
<gene>
    <name evidence="1" type="ORF">KIW84_056987</name>
</gene>
<dbReference type="AlphaFoldDB" id="A0A9D4X0Y7"/>
<name>A0A9D4X0Y7_PEA</name>
<dbReference type="Gramene" id="Psat05G0698700-T1">
    <property type="protein sequence ID" value="KAI5412136.1"/>
    <property type="gene ID" value="KIW84_056987"/>
</dbReference>
<evidence type="ECO:0000313" key="2">
    <source>
        <dbReference type="Proteomes" id="UP001058974"/>
    </source>
</evidence>
<dbReference type="Proteomes" id="UP001058974">
    <property type="component" value="Chromosome 5"/>
</dbReference>